<dbReference type="RefSeq" id="WP_035517999.1">
    <property type="nucleotide sequence ID" value="NZ_KN234796.1"/>
</dbReference>
<evidence type="ECO:0000256" key="2">
    <source>
        <dbReference type="PROSITE-ProRule" id="PRU00339"/>
    </source>
</evidence>
<dbReference type="PANTHER" id="PTHR12788">
    <property type="entry name" value="PROTEIN-TYROSINE SULFOTRANSFERASE 2"/>
    <property type="match status" value="1"/>
</dbReference>
<dbReference type="EMBL" id="AUVB01000044">
    <property type="protein sequence ID" value="KGE03879.1"/>
    <property type="molecule type" value="Genomic_DNA"/>
</dbReference>
<dbReference type="HOGENOM" id="CLU_017034_1_0_6"/>
<dbReference type="InterPro" id="IPR019734">
    <property type="entry name" value="TPR_rpt"/>
</dbReference>
<dbReference type="Pfam" id="PF13428">
    <property type="entry name" value="TPR_14"/>
    <property type="match status" value="1"/>
</dbReference>
<sequence>MDVAKTAGGNGDTRALRALLAARDFPALLRATDPTTANASAEHWLYRGKALEGLLQPDAAATCYREGLAQGPEDAPLHLALGQLALQQGDRPGALEALERARDLNPDNLDCYAALLHLVPLAPDGPEAARILARALDHRRSDAARARALFLLGQLQVEAGRDRTGFVHYAAGNRLTGDSLEARKREYRLGERLFRLDRRTFAAVARSLPPCKALVVTGLPRSGKSLVESLLAEHPAIAAGGEFAGLRRAIADIPGKELPRRLSEAAASSRSPFIEAYREHPLADAGSRWLVDSSPANLPRIGYFALLHPEAPIVLCRRRARDLGLALFFKKFRSGHGYSYALETAGRAIASAERLIDHWQAVLPNPLLVVDYEELVTDPEGTRARLFALLGLAPPPRPLRSGEAEDWRLFPSKSPGAACAPRPSLLGFADRFEEELAPLVKAYEAAST</sequence>
<keyword evidence="1" id="KW-0808">Transferase</keyword>
<evidence type="ECO:0000256" key="1">
    <source>
        <dbReference type="ARBA" id="ARBA00022679"/>
    </source>
</evidence>
<dbReference type="STRING" id="1265313.HRUBRA_01535"/>
<dbReference type="GO" id="GO:0008476">
    <property type="term" value="F:protein-tyrosine sulfotransferase activity"/>
    <property type="evidence" value="ECO:0007669"/>
    <property type="project" value="InterPro"/>
</dbReference>
<dbReference type="Gene3D" id="1.25.40.10">
    <property type="entry name" value="Tetratricopeptide repeat domain"/>
    <property type="match status" value="1"/>
</dbReference>
<protein>
    <submittedName>
        <fullName evidence="3">Uncharacterized protein</fullName>
    </submittedName>
</protein>
<organism evidence="3 4">
    <name type="scientific">Pseudohaliea rubra DSM 19751</name>
    <dbReference type="NCBI Taxonomy" id="1265313"/>
    <lineage>
        <taxon>Bacteria</taxon>
        <taxon>Pseudomonadati</taxon>
        <taxon>Pseudomonadota</taxon>
        <taxon>Gammaproteobacteria</taxon>
        <taxon>Cellvibrionales</taxon>
        <taxon>Halieaceae</taxon>
        <taxon>Pseudohaliea</taxon>
    </lineage>
</organism>
<evidence type="ECO:0000313" key="3">
    <source>
        <dbReference type="EMBL" id="KGE03879.1"/>
    </source>
</evidence>
<dbReference type="Pfam" id="PF13469">
    <property type="entry name" value="Sulfotransfer_3"/>
    <property type="match status" value="1"/>
</dbReference>
<dbReference type="AlphaFoldDB" id="A0A095WZ11"/>
<dbReference type="InterPro" id="IPR026634">
    <property type="entry name" value="TPST-like"/>
</dbReference>
<comment type="caution">
    <text evidence="3">The sequence shown here is derived from an EMBL/GenBank/DDBJ whole genome shotgun (WGS) entry which is preliminary data.</text>
</comment>
<dbReference type="InterPro" id="IPR027417">
    <property type="entry name" value="P-loop_NTPase"/>
</dbReference>
<dbReference type="Gene3D" id="3.40.50.300">
    <property type="entry name" value="P-loop containing nucleotide triphosphate hydrolases"/>
    <property type="match status" value="1"/>
</dbReference>
<dbReference type="eggNOG" id="COG0457">
    <property type="taxonomic scope" value="Bacteria"/>
</dbReference>
<dbReference type="InterPro" id="IPR011990">
    <property type="entry name" value="TPR-like_helical_dom_sf"/>
</dbReference>
<proteinExistence type="predicted"/>
<keyword evidence="4" id="KW-1185">Reference proteome</keyword>
<dbReference type="Proteomes" id="UP000029640">
    <property type="component" value="Unassembled WGS sequence"/>
</dbReference>
<keyword evidence="2" id="KW-0802">TPR repeat</keyword>
<reference evidence="3 4" key="1">
    <citation type="journal article" date="2014" name="Genome Announc.">
        <title>Genome Sequence of Gammaproteobacterial Pseudohaliea rubra Type Strain DSM 19751, Isolated from Coastal Seawater of the Mediterranean Sea.</title>
        <authorList>
            <person name="Spring S."/>
            <person name="Fiebig A."/>
            <person name="Riedel T."/>
            <person name="Goker M."/>
            <person name="Klenk H.P."/>
        </authorList>
    </citation>
    <scope>NUCLEOTIDE SEQUENCE [LARGE SCALE GENOMIC DNA]</scope>
    <source>
        <strain evidence="3 4">DSM 19751</strain>
    </source>
</reference>
<gene>
    <name evidence="3" type="ORF">HRUBRA_01535</name>
</gene>
<accession>A0A095WZ11</accession>
<dbReference type="SUPFAM" id="SSF52540">
    <property type="entry name" value="P-loop containing nucleoside triphosphate hydrolases"/>
    <property type="match status" value="1"/>
</dbReference>
<feature type="repeat" description="TPR" evidence="2">
    <location>
        <begin position="75"/>
        <end position="108"/>
    </location>
</feature>
<dbReference type="PROSITE" id="PS50005">
    <property type="entry name" value="TPR"/>
    <property type="match status" value="1"/>
</dbReference>
<dbReference type="SMART" id="SM00028">
    <property type="entry name" value="TPR"/>
    <property type="match status" value="2"/>
</dbReference>
<dbReference type="PATRIC" id="fig|1265313.6.peg.1518"/>
<evidence type="ECO:0000313" key="4">
    <source>
        <dbReference type="Proteomes" id="UP000029640"/>
    </source>
</evidence>
<dbReference type="SUPFAM" id="SSF48452">
    <property type="entry name" value="TPR-like"/>
    <property type="match status" value="1"/>
</dbReference>
<name>A0A095WZ11_9GAMM</name>
<dbReference type="PANTHER" id="PTHR12788:SF10">
    <property type="entry name" value="PROTEIN-TYROSINE SULFOTRANSFERASE"/>
    <property type="match status" value="1"/>
</dbReference>